<sequence>MDGFFGGQGKIVFFILFINKFPDCENSIISLSTMNQFQKFIPEIQSFLNLCAFQNSFKYEWSNSMLRSIYQDWNILFLVYLQSEKTQSC</sequence>
<protein>
    <submittedName>
        <fullName evidence="1">Uncharacterized protein</fullName>
    </submittedName>
</protein>
<evidence type="ECO:0000313" key="2">
    <source>
        <dbReference type="Proteomes" id="UP000683925"/>
    </source>
</evidence>
<evidence type="ECO:0000313" key="1">
    <source>
        <dbReference type="EMBL" id="CAD8169462.1"/>
    </source>
</evidence>
<dbReference type="Proteomes" id="UP000683925">
    <property type="component" value="Unassembled WGS sequence"/>
</dbReference>
<dbReference type="EMBL" id="CAJJDP010000053">
    <property type="protein sequence ID" value="CAD8169462.1"/>
    <property type="molecule type" value="Genomic_DNA"/>
</dbReference>
<proteinExistence type="predicted"/>
<keyword evidence="2" id="KW-1185">Reference proteome</keyword>
<dbReference type="AlphaFoldDB" id="A0A8S1V0C7"/>
<accession>A0A8S1V0C7</accession>
<organism evidence="1 2">
    <name type="scientific">Paramecium octaurelia</name>
    <dbReference type="NCBI Taxonomy" id="43137"/>
    <lineage>
        <taxon>Eukaryota</taxon>
        <taxon>Sar</taxon>
        <taxon>Alveolata</taxon>
        <taxon>Ciliophora</taxon>
        <taxon>Intramacronucleata</taxon>
        <taxon>Oligohymenophorea</taxon>
        <taxon>Peniculida</taxon>
        <taxon>Parameciidae</taxon>
        <taxon>Paramecium</taxon>
    </lineage>
</organism>
<reference evidence="1" key="1">
    <citation type="submission" date="2021-01" db="EMBL/GenBank/DDBJ databases">
        <authorList>
            <consortium name="Genoscope - CEA"/>
            <person name="William W."/>
        </authorList>
    </citation>
    <scope>NUCLEOTIDE SEQUENCE</scope>
</reference>
<name>A0A8S1V0C7_PAROT</name>
<gene>
    <name evidence="1" type="ORF">POCTA_138.1.T0530244</name>
</gene>
<comment type="caution">
    <text evidence="1">The sequence shown here is derived from an EMBL/GenBank/DDBJ whole genome shotgun (WGS) entry which is preliminary data.</text>
</comment>